<reference evidence="1 2" key="1">
    <citation type="submission" date="2015-12" db="EMBL/GenBank/DDBJ databases">
        <title>Complete genome of Roseateles depolymerans KCTC 42856.</title>
        <authorList>
            <person name="Kim K.M."/>
        </authorList>
    </citation>
    <scope>NUCLEOTIDE SEQUENCE [LARGE SCALE GENOMIC DNA]</scope>
    <source>
        <strain evidence="1 2">KCTC 42856</strain>
    </source>
</reference>
<dbReference type="Proteomes" id="UP000060699">
    <property type="component" value="Chromosome"/>
</dbReference>
<dbReference type="KEGG" id="rdp:RD2015_4779"/>
<accession>A0A0U2UBG7</accession>
<organism evidence="1 2">
    <name type="scientific">Roseateles depolymerans</name>
    <dbReference type="NCBI Taxonomy" id="76731"/>
    <lineage>
        <taxon>Bacteria</taxon>
        <taxon>Pseudomonadati</taxon>
        <taxon>Pseudomonadota</taxon>
        <taxon>Betaproteobacteria</taxon>
        <taxon>Burkholderiales</taxon>
        <taxon>Sphaerotilaceae</taxon>
        <taxon>Roseateles</taxon>
    </lineage>
</organism>
<dbReference type="InterPro" id="IPR016568">
    <property type="entry name" value="Sulphur_oxidation_SoxY"/>
</dbReference>
<dbReference type="EMBL" id="CP013729">
    <property type="protein sequence ID" value="ALV09217.1"/>
    <property type="molecule type" value="Genomic_DNA"/>
</dbReference>
<dbReference type="PATRIC" id="fig|76731.3.peg.4898"/>
<dbReference type="STRING" id="76731.RD2015_4779"/>
<proteinExistence type="predicted"/>
<name>A0A0U2UBG7_9BURK</name>
<sequence length="142" mass="15402" precursor="true">MSRPTRRLMLQALSLAALLPRPALASRAELEQALRTFTQGQPLNAGEVQLDIAPLIENGNAVPVTLSTRQPVQVLALFNELNPQREVLQAQLQPSPAGARLSTRIRLATSQQLVAVAQTPDGRWWSHRVDVIVTLAACIEGG</sequence>
<dbReference type="InterPro" id="IPR032711">
    <property type="entry name" value="SoxY"/>
</dbReference>
<dbReference type="InterPro" id="IPR038162">
    <property type="entry name" value="SoxY_sf"/>
</dbReference>
<dbReference type="PIRSF" id="PIRSF010312">
    <property type="entry name" value="Sulphur_oxidation_SoxY"/>
    <property type="match status" value="1"/>
</dbReference>
<evidence type="ECO:0000313" key="2">
    <source>
        <dbReference type="Proteomes" id="UP000060699"/>
    </source>
</evidence>
<evidence type="ECO:0000313" key="1">
    <source>
        <dbReference type="EMBL" id="ALV09217.1"/>
    </source>
</evidence>
<dbReference type="AlphaFoldDB" id="A0A0U2UBG7"/>
<keyword evidence="2" id="KW-1185">Reference proteome</keyword>
<protein>
    <submittedName>
        <fullName evidence="1">Sulfur oxidation protein SoxY</fullName>
    </submittedName>
</protein>
<dbReference type="RefSeq" id="WP_232309884.1">
    <property type="nucleotide sequence ID" value="NZ_CP013729.1"/>
</dbReference>
<dbReference type="Gene3D" id="2.60.40.2470">
    <property type="entry name" value="SoxY domain"/>
    <property type="match status" value="1"/>
</dbReference>
<dbReference type="Pfam" id="PF13501">
    <property type="entry name" value="SoxY"/>
    <property type="match status" value="1"/>
</dbReference>
<gene>
    <name evidence="1" type="ORF">RD2015_4779</name>
</gene>